<proteinExistence type="predicted"/>
<evidence type="ECO:0000313" key="1">
    <source>
        <dbReference type="EMBL" id="KAJ9646981.1"/>
    </source>
</evidence>
<reference evidence="1" key="1">
    <citation type="submission" date="2022-10" db="EMBL/GenBank/DDBJ databases">
        <title>Culturing micro-colonial fungi from biological soil crusts in the Mojave desert and describing Neophaeococcomyces mojavensis, and introducing the new genera and species Taxawa tesnikishii.</title>
        <authorList>
            <person name="Kurbessoian T."/>
            <person name="Stajich J.E."/>
        </authorList>
    </citation>
    <scope>NUCLEOTIDE SEQUENCE</scope>
    <source>
        <strain evidence="1">JES_115</strain>
    </source>
</reference>
<dbReference type="EMBL" id="JAPDRP010000005">
    <property type="protein sequence ID" value="KAJ9646981.1"/>
    <property type="molecule type" value="Genomic_DNA"/>
</dbReference>
<comment type="caution">
    <text evidence="1">The sequence shown here is derived from an EMBL/GenBank/DDBJ whole genome shotgun (WGS) entry which is preliminary data.</text>
</comment>
<sequence>MASFDDQAPVNRAGRDITIEEQRIYYGDKSDTLLGLAAAPQAAFNACGKDDDPHCLPNTRVQVLKQIRTWADGDDGRYIFWLSGWAGTGKSTIARTIARQYYNGGCFMASFFFSRGGGDVSHAGKFVGTIASQLAGRCAAFKSFLVKAISNDEGISSRTLRDQWNGLIVQPLSKLRAGSFQAPLLIVIDALDECEKESDVRQQLRVGSSMKADNWPRKGSLWSFRALLLLNLKKN</sequence>
<evidence type="ECO:0000313" key="2">
    <source>
        <dbReference type="Proteomes" id="UP001172680"/>
    </source>
</evidence>
<accession>A0ACC2ZGM9</accession>
<protein>
    <submittedName>
        <fullName evidence="1">Uncharacterized protein</fullName>
    </submittedName>
</protein>
<keyword evidence="2" id="KW-1185">Reference proteome</keyword>
<organism evidence="1 2">
    <name type="scientific">Coniosporium tulheliwenetii</name>
    <dbReference type="NCBI Taxonomy" id="3383036"/>
    <lineage>
        <taxon>Eukaryota</taxon>
        <taxon>Fungi</taxon>
        <taxon>Dikarya</taxon>
        <taxon>Ascomycota</taxon>
        <taxon>Pezizomycotina</taxon>
        <taxon>Dothideomycetes</taxon>
        <taxon>Dothideomycetes incertae sedis</taxon>
        <taxon>Coniosporium</taxon>
    </lineage>
</organism>
<name>A0ACC2ZGM9_9PEZI</name>
<gene>
    <name evidence="1" type="ORF">H2199_001967</name>
</gene>
<dbReference type="Proteomes" id="UP001172680">
    <property type="component" value="Unassembled WGS sequence"/>
</dbReference>